<proteinExistence type="predicted"/>
<keyword evidence="1 2" id="KW-0238">DNA-binding</keyword>
<comment type="caution">
    <text evidence="4">The sequence shown here is derived from an EMBL/GenBank/DDBJ whole genome shotgun (WGS) entry which is preliminary data.</text>
</comment>
<dbReference type="EMBL" id="BAAAQT010000006">
    <property type="protein sequence ID" value="GAA2174415.1"/>
    <property type="molecule type" value="Genomic_DNA"/>
</dbReference>
<dbReference type="InterPro" id="IPR036271">
    <property type="entry name" value="Tet_transcr_reg_TetR-rel_C_sf"/>
</dbReference>
<evidence type="ECO:0000259" key="3">
    <source>
        <dbReference type="PROSITE" id="PS50977"/>
    </source>
</evidence>
<name>A0ABP5MIE8_9MICO</name>
<sequence>MGQTEGERRRTMPDDAPFHVGLTPERVVEEAAAMTRETHLLGWTVRDLARRLDVAASVLYHHVGGKDAIVRRVVERVLDAIPVPDAALPWQDWFRAIILPSREIIGAHPGVAKWLLMHGPTLTLLVPTVEHGVATLQRAGFGDRAALAYAALLNNTLAAVAMGDDRRLVEDDGPRDHAAMLAQLDESDSPAITLIAATLVQPFVGETEQVRAADAAYFSFILETTIAGLEALLASLPAEAVPAER</sequence>
<reference evidence="5" key="1">
    <citation type="journal article" date="2019" name="Int. J. Syst. Evol. Microbiol.">
        <title>The Global Catalogue of Microorganisms (GCM) 10K type strain sequencing project: providing services to taxonomists for standard genome sequencing and annotation.</title>
        <authorList>
            <consortium name="The Broad Institute Genomics Platform"/>
            <consortium name="The Broad Institute Genome Sequencing Center for Infectious Disease"/>
            <person name="Wu L."/>
            <person name="Ma J."/>
        </authorList>
    </citation>
    <scope>NUCLEOTIDE SEQUENCE [LARGE SCALE GENOMIC DNA]</scope>
    <source>
        <strain evidence="5">JCM 16026</strain>
    </source>
</reference>
<dbReference type="SUPFAM" id="SSF46689">
    <property type="entry name" value="Homeodomain-like"/>
    <property type="match status" value="1"/>
</dbReference>
<evidence type="ECO:0000256" key="2">
    <source>
        <dbReference type="PROSITE-ProRule" id="PRU00335"/>
    </source>
</evidence>
<organism evidence="4 5">
    <name type="scientific">Agrococcus versicolor</name>
    <dbReference type="NCBI Taxonomy" id="501482"/>
    <lineage>
        <taxon>Bacteria</taxon>
        <taxon>Bacillati</taxon>
        <taxon>Actinomycetota</taxon>
        <taxon>Actinomycetes</taxon>
        <taxon>Micrococcales</taxon>
        <taxon>Microbacteriaceae</taxon>
        <taxon>Agrococcus</taxon>
    </lineage>
</organism>
<keyword evidence="5" id="KW-1185">Reference proteome</keyword>
<protein>
    <recommendedName>
        <fullName evidence="3">HTH tetR-type domain-containing protein</fullName>
    </recommendedName>
</protein>
<evidence type="ECO:0000313" key="5">
    <source>
        <dbReference type="Proteomes" id="UP001501599"/>
    </source>
</evidence>
<dbReference type="Gene3D" id="1.10.10.60">
    <property type="entry name" value="Homeodomain-like"/>
    <property type="match status" value="1"/>
</dbReference>
<accession>A0ABP5MIE8</accession>
<dbReference type="SUPFAM" id="SSF48498">
    <property type="entry name" value="Tetracyclin repressor-like, C-terminal domain"/>
    <property type="match status" value="1"/>
</dbReference>
<evidence type="ECO:0000313" key="4">
    <source>
        <dbReference type="EMBL" id="GAA2174415.1"/>
    </source>
</evidence>
<dbReference type="InterPro" id="IPR009057">
    <property type="entry name" value="Homeodomain-like_sf"/>
</dbReference>
<feature type="DNA-binding region" description="H-T-H motif" evidence="2">
    <location>
        <begin position="44"/>
        <end position="63"/>
    </location>
</feature>
<feature type="domain" description="HTH tetR-type" evidence="3">
    <location>
        <begin position="21"/>
        <end position="81"/>
    </location>
</feature>
<evidence type="ECO:0000256" key="1">
    <source>
        <dbReference type="ARBA" id="ARBA00023125"/>
    </source>
</evidence>
<gene>
    <name evidence="4" type="ORF">GCM10009846_20270</name>
</gene>
<dbReference type="PROSITE" id="PS50977">
    <property type="entry name" value="HTH_TETR_2"/>
    <property type="match status" value="1"/>
</dbReference>
<dbReference type="Proteomes" id="UP001501599">
    <property type="component" value="Unassembled WGS sequence"/>
</dbReference>
<dbReference type="Gene3D" id="1.10.357.10">
    <property type="entry name" value="Tetracycline Repressor, domain 2"/>
    <property type="match status" value="1"/>
</dbReference>
<dbReference type="InterPro" id="IPR001647">
    <property type="entry name" value="HTH_TetR"/>
</dbReference>